<protein>
    <submittedName>
        <fullName evidence="1">Serpin</fullName>
    </submittedName>
</protein>
<feature type="non-terminal residue" evidence="1">
    <location>
        <position position="1"/>
    </location>
</feature>
<dbReference type="AlphaFoldDB" id="A0A699XAN9"/>
<comment type="caution">
    <text evidence="1">The sequence shown here is derived from an EMBL/GenBank/DDBJ whole genome shotgun (WGS) entry which is preliminary data.</text>
</comment>
<name>A0A699XAN9_TANCI</name>
<organism evidence="1">
    <name type="scientific">Tanacetum cinerariifolium</name>
    <name type="common">Dalmatian daisy</name>
    <name type="synonym">Chrysanthemum cinerariifolium</name>
    <dbReference type="NCBI Taxonomy" id="118510"/>
    <lineage>
        <taxon>Eukaryota</taxon>
        <taxon>Viridiplantae</taxon>
        <taxon>Streptophyta</taxon>
        <taxon>Embryophyta</taxon>
        <taxon>Tracheophyta</taxon>
        <taxon>Spermatophyta</taxon>
        <taxon>Magnoliopsida</taxon>
        <taxon>eudicotyledons</taxon>
        <taxon>Gunneridae</taxon>
        <taxon>Pentapetalae</taxon>
        <taxon>asterids</taxon>
        <taxon>campanulids</taxon>
        <taxon>Asterales</taxon>
        <taxon>Asteraceae</taxon>
        <taxon>Asteroideae</taxon>
        <taxon>Anthemideae</taxon>
        <taxon>Anthemidinae</taxon>
        <taxon>Tanacetum</taxon>
    </lineage>
</organism>
<accession>A0A699XAN9</accession>
<evidence type="ECO:0000313" key="1">
    <source>
        <dbReference type="EMBL" id="GFD54906.1"/>
    </source>
</evidence>
<sequence length="61" mass="6716">LEKEHTQSVYFRNEEDNGKGVDCVMNKVLGFYKECLELGPGYLTELEGSSSGDNANDKGVT</sequence>
<reference evidence="1" key="1">
    <citation type="journal article" date="2019" name="Sci. Rep.">
        <title>Draft genome of Tanacetum cinerariifolium, the natural source of mosquito coil.</title>
        <authorList>
            <person name="Yamashiro T."/>
            <person name="Shiraishi A."/>
            <person name="Satake H."/>
            <person name="Nakayama K."/>
        </authorList>
    </citation>
    <scope>NUCLEOTIDE SEQUENCE</scope>
</reference>
<dbReference type="EMBL" id="BKCJ011811566">
    <property type="protein sequence ID" value="GFD54906.1"/>
    <property type="molecule type" value="Genomic_DNA"/>
</dbReference>
<gene>
    <name evidence="1" type="ORF">Tci_926875</name>
</gene>
<proteinExistence type="predicted"/>